<comment type="caution">
    <text evidence="1">The sequence shown here is derived from an EMBL/GenBank/DDBJ whole genome shotgun (WGS) entry which is preliminary data.</text>
</comment>
<name>A0A1A0PH98_9MYCO</name>
<dbReference type="SUPFAM" id="SSF51735">
    <property type="entry name" value="NAD(P)-binding Rossmann-fold domains"/>
    <property type="match status" value="1"/>
</dbReference>
<dbReference type="RefSeq" id="WP_064896592.1">
    <property type="nucleotide sequence ID" value="NZ_JBEUKP010000005.1"/>
</dbReference>
<protein>
    <recommendedName>
        <fullName evidence="3">Alcohol dehydrogenase</fullName>
    </recommendedName>
</protein>
<organism evidence="1 2">
    <name type="scientific">Mycolicibacterium conceptionense</name>
    <dbReference type="NCBI Taxonomy" id="451644"/>
    <lineage>
        <taxon>Bacteria</taxon>
        <taxon>Bacillati</taxon>
        <taxon>Actinomycetota</taxon>
        <taxon>Actinomycetes</taxon>
        <taxon>Mycobacteriales</taxon>
        <taxon>Mycobacteriaceae</taxon>
        <taxon>Mycolicibacterium</taxon>
    </lineage>
</organism>
<dbReference type="InterPro" id="IPR036291">
    <property type="entry name" value="NAD(P)-bd_dom_sf"/>
</dbReference>
<gene>
    <name evidence="1" type="ORF">A5726_14790</name>
</gene>
<dbReference type="EMBL" id="LZHX01000048">
    <property type="protein sequence ID" value="OBF21650.1"/>
    <property type="molecule type" value="Genomic_DNA"/>
</dbReference>
<dbReference type="Proteomes" id="UP000093779">
    <property type="component" value="Unassembled WGS sequence"/>
</dbReference>
<dbReference type="Gene3D" id="3.90.180.10">
    <property type="entry name" value="Medium-chain alcohol dehydrogenases, catalytic domain"/>
    <property type="match status" value="1"/>
</dbReference>
<accession>A0A1A0PH98</accession>
<evidence type="ECO:0000313" key="1">
    <source>
        <dbReference type="EMBL" id="OBF21650.1"/>
    </source>
</evidence>
<dbReference type="PANTHER" id="PTHR45033">
    <property type="match status" value="1"/>
</dbReference>
<sequence>MADIMRRWQMDGIGLVGGAHLGKAAEVIGVGGHIHLIGALEGFEVSTPVMPMLMKDITIHGIGTGRRRALTELVSAIDSTGTKPVIGARYPLGDLPAALDHLDRGPFGKIVVEVG</sequence>
<dbReference type="PANTHER" id="PTHR45033:SF2">
    <property type="entry name" value="ZINC-TYPE ALCOHOL DEHYDROGENASE-LIKE PROTEIN C1773.06C"/>
    <property type="match status" value="1"/>
</dbReference>
<dbReference type="Gene3D" id="3.40.50.720">
    <property type="entry name" value="NAD(P)-binding Rossmann-like Domain"/>
    <property type="match status" value="1"/>
</dbReference>
<evidence type="ECO:0008006" key="3">
    <source>
        <dbReference type="Google" id="ProtNLM"/>
    </source>
</evidence>
<reference evidence="1 2" key="1">
    <citation type="submission" date="2016-06" db="EMBL/GenBank/DDBJ databases">
        <authorList>
            <person name="Kjaerup R.B."/>
            <person name="Dalgaard T.S."/>
            <person name="Juul-Madsen H.R."/>
        </authorList>
    </citation>
    <scope>NUCLEOTIDE SEQUENCE [LARGE SCALE GENOMIC DNA]</scope>
    <source>
        <strain evidence="1 2">ACS1953</strain>
    </source>
</reference>
<dbReference type="AlphaFoldDB" id="A0A1A0PH98"/>
<proteinExistence type="predicted"/>
<dbReference type="InterPro" id="IPR052711">
    <property type="entry name" value="Zinc_ADH-like"/>
</dbReference>
<evidence type="ECO:0000313" key="2">
    <source>
        <dbReference type="Proteomes" id="UP000093779"/>
    </source>
</evidence>